<dbReference type="EMBL" id="NRHC01000069">
    <property type="protein sequence ID" value="RIY32095.1"/>
    <property type="molecule type" value="Genomic_DNA"/>
</dbReference>
<name>A0A3A1Y3F4_9GAMM</name>
<dbReference type="RefSeq" id="WP_119525352.1">
    <property type="nucleotide sequence ID" value="NZ_NRHC01000069.1"/>
</dbReference>
<evidence type="ECO:0008006" key="4">
    <source>
        <dbReference type="Google" id="ProtNLM"/>
    </source>
</evidence>
<evidence type="ECO:0000313" key="3">
    <source>
        <dbReference type="Proteomes" id="UP000265691"/>
    </source>
</evidence>
<dbReference type="CDD" id="cd06974">
    <property type="entry name" value="TerD_like"/>
    <property type="match status" value="1"/>
</dbReference>
<proteinExistence type="predicted"/>
<dbReference type="Proteomes" id="UP000265691">
    <property type="component" value="Unassembled WGS sequence"/>
</dbReference>
<feature type="compositionally biased region" description="Low complexity" evidence="1">
    <location>
        <begin position="42"/>
        <end position="70"/>
    </location>
</feature>
<protein>
    <recommendedName>
        <fullName evidence="4">Tellurite resistance protein TerA</fullName>
    </recommendedName>
</protein>
<sequence length="284" mass="31295">MSLQRYIKGASFALQMANEEFDYSKIVPSNVSSKPLHERTANPSSSPNVAGSSSSSSSSTSTPTNNGQSTINLNKIRLDKSANSTTINLNKTAPELVINLNWSPITIEKKGFFSSLFGSKETKLDLDLGAFIRLNDGSKMLIDALQFANGNGGPRNVQTRQGCFTKAPFLWHTGDDRVGGSGETILVNPQYADYIDNIVVYCYIYEADVIWAQTDAVVTIKAAGQSDIEVYLGNENIQGRYVVLAQIFFENGGIRVERKMQAFNDIVDVNDLYRWGFRFRAGSK</sequence>
<dbReference type="AlphaFoldDB" id="A0A3A1Y3F4"/>
<dbReference type="OrthoDB" id="2079357at2"/>
<organism evidence="2 3">
    <name type="scientific">Psittacicella hinzii</name>
    <dbReference type="NCBI Taxonomy" id="2028575"/>
    <lineage>
        <taxon>Bacteria</taxon>
        <taxon>Pseudomonadati</taxon>
        <taxon>Pseudomonadota</taxon>
        <taxon>Gammaproteobacteria</taxon>
        <taxon>Pasteurellales</taxon>
        <taxon>Psittacicellaceae</taxon>
        <taxon>Psittacicella</taxon>
    </lineage>
</organism>
<dbReference type="InterPro" id="IPR003325">
    <property type="entry name" value="TerD"/>
</dbReference>
<evidence type="ECO:0000256" key="1">
    <source>
        <dbReference type="SAM" id="MobiDB-lite"/>
    </source>
</evidence>
<feature type="region of interest" description="Disordered" evidence="1">
    <location>
        <begin position="33"/>
        <end position="70"/>
    </location>
</feature>
<comment type="caution">
    <text evidence="2">The sequence shown here is derived from an EMBL/GenBank/DDBJ whole genome shotgun (WGS) entry which is preliminary data.</text>
</comment>
<gene>
    <name evidence="2" type="ORF">CKF54_05440</name>
</gene>
<reference evidence="2 3" key="1">
    <citation type="submission" date="2017-08" db="EMBL/GenBank/DDBJ databases">
        <title>Reclassification of Bisgaard taxon 37 and 44.</title>
        <authorList>
            <person name="Christensen H."/>
        </authorList>
    </citation>
    <scope>NUCLEOTIDE SEQUENCE [LARGE SCALE GENOMIC DNA]</scope>
    <source>
        <strain evidence="2 3">B96_3</strain>
    </source>
</reference>
<keyword evidence="3" id="KW-1185">Reference proteome</keyword>
<evidence type="ECO:0000313" key="2">
    <source>
        <dbReference type="EMBL" id="RIY32095.1"/>
    </source>
</evidence>
<accession>A0A3A1Y3F4</accession>